<evidence type="ECO:0000313" key="2">
    <source>
        <dbReference type="Proteomes" id="UP000249057"/>
    </source>
</evidence>
<dbReference type="Proteomes" id="UP000249057">
    <property type="component" value="Unassembled WGS sequence"/>
</dbReference>
<protein>
    <submittedName>
        <fullName evidence="1">Uncharacterized protein</fullName>
    </submittedName>
</protein>
<keyword evidence="2" id="KW-1185">Reference proteome</keyword>
<dbReference type="EMBL" id="KZ825392">
    <property type="protein sequence ID" value="RAH41214.1"/>
    <property type="molecule type" value="Genomic_DNA"/>
</dbReference>
<gene>
    <name evidence="1" type="ORF">BO95DRAFT_507265</name>
</gene>
<proteinExistence type="predicted"/>
<evidence type="ECO:0000313" key="1">
    <source>
        <dbReference type="EMBL" id="RAH41214.1"/>
    </source>
</evidence>
<accession>A0ACD1FW59</accession>
<name>A0ACD1FW59_9EURO</name>
<organism evidence="1 2">
    <name type="scientific">Aspergillus brunneoviolaceus CBS 621.78</name>
    <dbReference type="NCBI Taxonomy" id="1450534"/>
    <lineage>
        <taxon>Eukaryota</taxon>
        <taxon>Fungi</taxon>
        <taxon>Dikarya</taxon>
        <taxon>Ascomycota</taxon>
        <taxon>Pezizomycotina</taxon>
        <taxon>Eurotiomycetes</taxon>
        <taxon>Eurotiomycetidae</taxon>
        <taxon>Eurotiales</taxon>
        <taxon>Aspergillaceae</taxon>
        <taxon>Aspergillus</taxon>
        <taxon>Aspergillus subgen. Circumdati</taxon>
    </lineage>
</organism>
<reference evidence="1" key="1">
    <citation type="submission" date="2018-02" db="EMBL/GenBank/DDBJ databases">
        <title>The genomes of Aspergillus section Nigri reveals drivers in fungal speciation.</title>
        <authorList>
            <consortium name="DOE Joint Genome Institute"/>
            <person name="Vesth T.C."/>
            <person name="Nybo J."/>
            <person name="Theobald S."/>
            <person name="Brandl J."/>
            <person name="Frisvad J.C."/>
            <person name="Nielsen K.F."/>
            <person name="Lyhne E.K."/>
            <person name="Kogle M.E."/>
            <person name="Kuo A."/>
            <person name="Riley R."/>
            <person name="Clum A."/>
            <person name="Nolan M."/>
            <person name="Lipzen A."/>
            <person name="Salamov A."/>
            <person name="Henrissat B."/>
            <person name="Wiebenga A."/>
            <person name="De vries R.P."/>
            <person name="Grigoriev I.V."/>
            <person name="Mortensen U.H."/>
            <person name="Andersen M.R."/>
            <person name="Baker S.E."/>
        </authorList>
    </citation>
    <scope>NUCLEOTIDE SEQUENCE</scope>
    <source>
        <strain evidence="1">CBS 621.78</strain>
    </source>
</reference>
<sequence length="262" mass="29853">METESQPFLTPTATDGDQQQQQGWWPQVQHTCKSSFSKPIALWIGVPVLINAFVLISLASWVAHRSSPACSLTRGEGKLGELRGLQRHFVPTKFTDYSQTAYFQDPDSLTDAAWEDLLGDMFIRVSTEELDLANQTSISLPRDDKHLAWLGVYHDLHCIVQPPFLLPYPIKNPHDELYWQSCTYFGLKNTLRQWIHRDYYHPNLTAAEQNKLESHISRFPSHHEPPTPFSVKMPHADTTVLSEKAIAWTCCARVSSATPMHI</sequence>